<dbReference type="OrthoDB" id="419770at2759"/>
<feature type="region of interest" description="Disordered" evidence="1">
    <location>
        <begin position="577"/>
        <end position="618"/>
    </location>
</feature>
<evidence type="ECO:0000313" key="2">
    <source>
        <dbReference type="EMBL" id="KAF2835016.1"/>
    </source>
</evidence>
<dbReference type="Proteomes" id="UP000799429">
    <property type="component" value="Unassembled WGS sequence"/>
</dbReference>
<sequence length="618" mass="68092">MPPVRPQVSITLPRNFVYHYTDGQPPKTPEPEEPRQLLEPPQPPRQTYRIRRRKQPFTTTFTQSLEQKFENQDVPLPTIETTESAPMGHDKNPPTSGAPLEGYLAPNGPSGRLMSPPKTPLNQMMVNSDLGHRLGSTWEDLRYENFHDENTRPSSSCSGISDSSISSCGSFDSFPSFGGSCTSPESEEVDPFTFPSCSDKMISSPLQGYEQRLSKRLRVQKPEVWTEDLDNHLWLTYMVYLQDATVTPFKMLPGTAPPLGVCRRVAREAKRTWKGGRASATVLGRKAPRSQLSSRAESPDTIKAAKSGSTTPTGPNTSKVYGQWPRSSSATRKRLRELCKQKPSLSAHYQRLLHTRSPSPFQSSPRARLKSRRIRFTSPLATSDALSSFSTRDMNISLAASTSSTMQAGNPLSRLVTEDQTPFTDEWFGQPVTGRISTHQKSQSLHLGLGLANSNTLGSPFTQNFHLPSISMNSEQSAQSVPQTGTAPPALQSPIELHAPRPLPRSFKRRAQHHLEDRRSQVRPTGGSEFLQELFGAPADTSHRRVRSRGFSLGDMGEGARRLSALITTQSAHEQLNQLPQPDPTQALSGLMPPPIDPVNRLGSPFGGASSNCAKQAL</sequence>
<feature type="compositionally biased region" description="Polar residues" evidence="1">
    <location>
        <begin position="609"/>
        <end position="618"/>
    </location>
</feature>
<name>A0A9P4VJB9_9PEZI</name>
<evidence type="ECO:0000256" key="1">
    <source>
        <dbReference type="SAM" id="MobiDB-lite"/>
    </source>
</evidence>
<protein>
    <submittedName>
        <fullName evidence="2">Uncharacterized protein</fullName>
    </submittedName>
</protein>
<gene>
    <name evidence="2" type="ORF">M501DRAFT_1020229</name>
</gene>
<feature type="region of interest" description="Disordered" evidence="1">
    <location>
        <begin position="1"/>
        <end position="118"/>
    </location>
</feature>
<feature type="region of interest" description="Disordered" evidence="1">
    <location>
        <begin position="472"/>
        <end position="494"/>
    </location>
</feature>
<proteinExistence type="predicted"/>
<accession>A0A9P4VJB9</accession>
<dbReference type="EMBL" id="MU006112">
    <property type="protein sequence ID" value="KAF2835016.1"/>
    <property type="molecule type" value="Genomic_DNA"/>
</dbReference>
<dbReference type="AlphaFoldDB" id="A0A9P4VJB9"/>
<comment type="caution">
    <text evidence="2">The sequence shown here is derived from an EMBL/GenBank/DDBJ whole genome shotgun (WGS) entry which is preliminary data.</text>
</comment>
<keyword evidence="3" id="KW-1185">Reference proteome</keyword>
<feature type="compositionally biased region" description="Polar residues" evidence="1">
    <location>
        <begin position="472"/>
        <end position="486"/>
    </location>
</feature>
<evidence type="ECO:0000313" key="3">
    <source>
        <dbReference type="Proteomes" id="UP000799429"/>
    </source>
</evidence>
<feature type="compositionally biased region" description="Low complexity" evidence="1">
    <location>
        <begin position="307"/>
        <end position="318"/>
    </location>
</feature>
<feature type="region of interest" description="Disordered" evidence="1">
    <location>
        <begin position="276"/>
        <end position="328"/>
    </location>
</feature>
<feature type="compositionally biased region" description="Polar residues" evidence="1">
    <location>
        <begin position="577"/>
        <end position="588"/>
    </location>
</feature>
<reference evidence="2" key="1">
    <citation type="journal article" date="2020" name="Stud. Mycol.">
        <title>101 Dothideomycetes genomes: a test case for predicting lifestyles and emergence of pathogens.</title>
        <authorList>
            <person name="Haridas S."/>
            <person name="Albert R."/>
            <person name="Binder M."/>
            <person name="Bloem J."/>
            <person name="Labutti K."/>
            <person name="Salamov A."/>
            <person name="Andreopoulos B."/>
            <person name="Baker S."/>
            <person name="Barry K."/>
            <person name="Bills G."/>
            <person name="Bluhm B."/>
            <person name="Cannon C."/>
            <person name="Castanera R."/>
            <person name="Culley D."/>
            <person name="Daum C."/>
            <person name="Ezra D."/>
            <person name="Gonzalez J."/>
            <person name="Henrissat B."/>
            <person name="Kuo A."/>
            <person name="Liang C."/>
            <person name="Lipzen A."/>
            <person name="Lutzoni F."/>
            <person name="Magnuson J."/>
            <person name="Mondo S."/>
            <person name="Nolan M."/>
            <person name="Ohm R."/>
            <person name="Pangilinan J."/>
            <person name="Park H.-J."/>
            <person name="Ramirez L."/>
            <person name="Alfaro M."/>
            <person name="Sun H."/>
            <person name="Tritt A."/>
            <person name="Yoshinaga Y."/>
            <person name="Zwiers L.-H."/>
            <person name="Turgeon B."/>
            <person name="Goodwin S."/>
            <person name="Spatafora J."/>
            <person name="Crous P."/>
            <person name="Grigoriev I."/>
        </authorList>
    </citation>
    <scope>NUCLEOTIDE SEQUENCE</scope>
    <source>
        <strain evidence="2">CBS 101060</strain>
    </source>
</reference>
<feature type="compositionally biased region" description="Polar residues" evidence="1">
    <location>
        <begin position="56"/>
        <end position="66"/>
    </location>
</feature>
<organism evidence="2 3">
    <name type="scientific">Patellaria atrata CBS 101060</name>
    <dbReference type="NCBI Taxonomy" id="1346257"/>
    <lineage>
        <taxon>Eukaryota</taxon>
        <taxon>Fungi</taxon>
        <taxon>Dikarya</taxon>
        <taxon>Ascomycota</taxon>
        <taxon>Pezizomycotina</taxon>
        <taxon>Dothideomycetes</taxon>
        <taxon>Dothideomycetes incertae sedis</taxon>
        <taxon>Patellariales</taxon>
        <taxon>Patellariaceae</taxon>
        <taxon>Patellaria</taxon>
    </lineage>
</organism>